<proteinExistence type="predicted"/>
<dbReference type="EMBL" id="JAUSRO010000016">
    <property type="protein sequence ID" value="MDP9902157.1"/>
    <property type="molecule type" value="Genomic_DNA"/>
</dbReference>
<gene>
    <name evidence="1" type="ORF">J2W36_004433</name>
</gene>
<keyword evidence="2" id="KW-1185">Reference proteome</keyword>
<evidence type="ECO:0000313" key="1">
    <source>
        <dbReference type="EMBL" id="MDP9902157.1"/>
    </source>
</evidence>
<reference evidence="1 2" key="1">
    <citation type="submission" date="2023-07" db="EMBL/GenBank/DDBJ databases">
        <title>Sorghum-associated microbial communities from plants grown in Nebraska, USA.</title>
        <authorList>
            <person name="Schachtman D."/>
        </authorList>
    </citation>
    <scope>NUCLEOTIDE SEQUENCE [LARGE SCALE GENOMIC DNA]</scope>
    <source>
        <strain evidence="1 2">DS1607</strain>
    </source>
</reference>
<evidence type="ECO:0000313" key="2">
    <source>
        <dbReference type="Proteomes" id="UP001226867"/>
    </source>
</evidence>
<comment type="caution">
    <text evidence="1">The sequence shown here is derived from an EMBL/GenBank/DDBJ whole genome shotgun (WGS) entry which is preliminary data.</text>
</comment>
<accession>A0ABT9SCT0</accession>
<protein>
    <submittedName>
        <fullName evidence="1">Uncharacterized protein</fullName>
    </submittedName>
</protein>
<name>A0ABT9SCT0_9BURK</name>
<dbReference type="RefSeq" id="WP_307691912.1">
    <property type="nucleotide sequence ID" value="NZ_JAUSRO010000016.1"/>
</dbReference>
<sequence length="99" mass="11055">MSIPLKLSQALILIAFYWPEPLDPTAEPPLRRRADEDSLRAVDEISLQELSTLARAVITQGIQGEGLYQAMARRLGLQQLRVASRTRLENVVRSLPSST</sequence>
<dbReference type="Proteomes" id="UP001226867">
    <property type="component" value="Unassembled WGS sequence"/>
</dbReference>
<organism evidence="1 2">
    <name type="scientific">Variovorax ginsengisoli</name>
    <dbReference type="NCBI Taxonomy" id="363844"/>
    <lineage>
        <taxon>Bacteria</taxon>
        <taxon>Pseudomonadati</taxon>
        <taxon>Pseudomonadota</taxon>
        <taxon>Betaproteobacteria</taxon>
        <taxon>Burkholderiales</taxon>
        <taxon>Comamonadaceae</taxon>
        <taxon>Variovorax</taxon>
    </lineage>
</organism>